<feature type="binding site" evidence="9">
    <location>
        <position position="148"/>
    </location>
    <ligand>
        <name>ATP</name>
        <dbReference type="ChEBI" id="CHEBI:30616"/>
    </ligand>
</feature>
<gene>
    <name evidence="12" type="primary">HRK1</name>
    <name evidence="12" type="ORF">MVES_003583</name>
</gene>
<keyword evidence="4 9" id="KW-0547">Nucleotide-binding</keyword>
<evidence type="ECO:0000256" key="9">
    <source>
        <dbReference type="PROSITE-ProRule" id="PRU10141"/>
    </source>
</evidence>
<dbReference type="OrthoDB" id="6513151at2759"/>
<dbReference type="PROSITE" id="PS00108">
    <property type="entry name" value="PROTEIN_KINASE_ST"/>
    <property type="match status" value="1"/>
</dbReference>
<keyword evidence="13" id="KW-1185">Reference proteome</keyword>
<feature type="compositionally biased region" description="Low complexity" evidence="10">
    <location>
        <begin position="86"/>
        <end position="98"/>
    </location>
</feature>
<evidence type="ECO:0000256" key="8">
    <source>
        <dbReference type="ARBA" id="ARBA00048679"/>
    </source>
</evidence>
<dbReference type="PANTHER" id="PTHR24343">
    <property type="entry name" value="SERINE/THREONINE KINASE"/>
    <property type="match status" value="1"/>
</dbReference>
<dbReference type="STRING" id="2020962.A0A2N1J7H3"/>
<protein>
    <recommendedName>
        <fullName evidence="1">non-specific serine/threonine protein kinase</fullName>
        <ecNumber evidence="1">2.7.11.1</ecNumber>
    </recommendedName>
</protein>
<reference evidence="12 13" key="1">
    <citation type="submission" date="2017-10" db="EMBL/GenBank/DDBJ databases">
        <title>A novel species of cold-tolerant Malassezia isolated from bats.</title>
        <authorList>
            <person name="Lorch J.M."/>
            <person name="Palmer J.M."/>
            <person name="Vanderwolf K.J."/>
            <person name="Schmidt K.Z."/>
            <person name="Verant M.L."/>
            <person name="Weller T.J."/>
            <person name="Blehert D.S."/>
        </authorList>
    </citation>
    <scope>NUCLEOTIDE SEQUENCE [LARGE SCALE GENOMIC DNA]</scope>
    <source>
        <strain evidence="12 13">NWHC:44797-103</strain>
    </source>
</reference>
<dbReference type="SUPFAM" id="SSF56112">
    <property type="entry name" value="Protein kinase-like (PK-like)"/>
    <property type="match status" value="1"/>
</dbReference>
<dbReference type="Proteomes" id="UP000232875">
    <property type="component" value="Unassembled WGS sequence"/>
</dbReference>
<evidence type="ECO:0000256" key="7">
    <source>
        <dbReference type="ARBA" id="ARBA00047899"/>
    </source>
</evidence>
<comment type="catalytic activity">
    <reaction evidence="8">
        <text>L-seryl-[protein] + ATP = O-phospho-L-seryl-[protein] + ADP + H(+)</text>
        <dbReference type="Rhea" id="RHEA:17989"/>
        <dbReference type="Rhea" id="RHEA-COMP:9863"/>
        <dbReference type="Rhea" id="RHEA-COMP:11604"/>
        <dbReference type="ChEBI" id="CHEBI:15378"/>
        <dbReference type="ChEBI" id="CHEBI:29999"/>
        <dbReference type="ChEBI" id="CHEBI:30616"/>
        <dbReference type="ChEBI" id="CHEBI:83421"/>
        <dbReference type="ChEBI" id="CHEBI:456216"/>
        <dbReference type="EC" id="2.7.11.1"/>
    </reaction>
</comment>
<dbReference type="GO" id="GO:0005524">
    <property type="term" value="F:ATP binding"/>
    <property type="evidence" value="ECO:0007669"/>
    <property type="project" value="UniProtKB-UniRule"/>
</dbReference>
<evidence type="ECO:0000256" key="6">
    <source>
        <dbReference type="ARBA" id="ARBA00022840"/>
    </source>
</evidence>
<dbReference type="InterPro" id="IPR011009">
    <property type="entry name" value="Kinase-like_dom_sf"/>
</dbReference>
<keyword evidence="3" id="KW-0808">Transferase</keyword>
<evidence type="ECO:0000313" key="13">
    <source>
        <dbReference type="Proteomes" id="UP000232875"/>
    </source>
</evidence>
<organism evidence="12 13">
    <name type="scientific">Malassezia vespertilionis</name>
    <dbReference type="NCBI Taxonomy" id="2020962"/>
    <lineage>
        <taxon>Eukaryota</taxon>
        <taxon>Fungi</taxon>
        <taxon>Dikarya</taxon>
        <taxon>Basidiomycota</taxon>
        <taxon>Ustilaginomycotina</taxon>
        <taxon>Malasseziomycetes</taxon>
        <taxon>Malasseziales</taxon>
        <taxon>Malasseziaceae</taxon>
        <taxon>Malassezia</taxon>
    </lineage>
</organism>
<dbReference type="EC" id="2.7.11.1" evidence="1"/>
<dbReference type="PROSITE" id="PS00107">
    <property type="entry name" value="PROTEIN_KINASE_ATP"/>
    <property type="match status" value="1"/>
</dbReference>
<dbReference type="InterPro" id="IPR008271">
    <property type="entry name" value="Ser/Thr_kinase_AS"/>
</dbReference>
<feature type="compositionally biased region" description="Basic and acidic residues" evidence="10">
    <location>
        <begin position="23"/>
        <end position="38"/>
    </location>
</feature>
<keyword evidence="6 9" id="KW-0067">ATP-binding</keyword>
<dbReference type="GO" id="GO:0004674">
    <property type="term" value="F:protein serine/threonine kinase activity"/>
    <property type="evidence" value="ECO:0007669"/>
    <property type="project" value="UniProtKB-KW"/>
</dbReference>
<sequence length="637" mass="71260">MQRSTSPVMYMESSAHTLNDGLEEPHTPPHSAQDHAEEPLPNAPSRSQTGLSTRHRGLGHLFHRTNDAEELEEASGNRMDKNGQKAALAPSSASSSRSVRGTESPPWGMTNSHVTKKYGKWGRTLGTGAGGTVRIIRRSKDNACFAVKQFRERQGDEPEKEYIKKVTAEFCIGTALHHINIIKTFDIIRDHHHYYEVMEYAPNELFALVMSGRMGFNEINCIFRQIVDGVDYLHGLGLAHRDLKIDNCVVANDGIVKIIDFGTATVFQAPGKTKVMASGIVGSDPYLAPEVLSDQTYDARKTDVWSLAVMYMCMVLRRFPWKLPDPDADRCFNTFIVAHPELWGFDASEPLPPEPEEEDAHERGLGSVLSNVRAPDSLHKLVDGEQEPEIRTMIEAGYHVPGLESQPVTPITTRDKLTASVHSVPDLVEFTTTSPPTPARDDDEASPSHPGSPDDEPREHKLDLMDDQLARARDSIFHLLPLVSRPALSRMLVLHPARRATLGELLRGRSYGNVDGPVSESRYLEQEREQEVLNRGNTVSNAAYVDKFEDDEDEGDYWLRTIHTCSHWRHPDGSRVYLPPPPPVKLPTDDENYFADMGFSSVFAVQPDFVTQPLPNHTHHITPPTDAKRRLFSRKEG</sequence>
<evidence type="ECO:0000259" key="11">
    <source>
        <dbReference type="PROSITE" id="PS50011"/>
    </source>
</evidence>
<dbReference type="Gene3D" id="1.10.510.10">
    <property type="entry name" value="Transferase(Phosphotransferase) domain 1"/>
    <property type="match status" value="1"/>
</dbReference>
<name>A0A2N1J7H3_9BASI</name>
<dbReference type="GO" id="GO:0005829">
    <property type="term" value="C:cytosol"/>
    <property type="evidence" value="ECO:0007669"/>
    <property type="project" value="TreeGrafter"/>
</dbReference>
<accession>A0A2N1J7H3</accession>
<feature type="compositionally biased region" description="Basic and acidic residues" evidence="10">
    <location>
        <begin position="626"/>
        <end position="637"/>
    </location>
</feature>
<dbReference type="EMBL" id="KZ454995">
    <property type="protein sequence ID" value="PKI82505.1"/>
    <property type="molecule type" value="Genomic_DNA"/>
</dbReference>
<evidence type="ECO:0000256" key="4">
    <source>
        <dbReference type="ARBA" id="ARBA00022741"/>
    </source>
</evidence>
<feature type="region of interest" description="Disordered" evidence="10">
    <location>
        <begin position="1"/>
        <end position="53"/>
    </location>
</feature>
<feature type="region of interest" description="Disordered" evidence="10">
    <location>
        <begin position="69"/>
        <end position="113"/>
    </location>
</feature>
<evidence type="ECO:0000256" key="1">
    <source>
        <dbReference type="ARBA" id="ARBA00012513"/>
    </source>
</evidence>
<dbReference type="PROSITE" id="PS50011">
    <property type="entry name" value="PROTEIN_KINASE_DOM"/>
    <property type="match status" value="1"/>
</dbReference>
<feature type="region of interest" description="Disordered" evidence="10">
    <location>
        <begin position="614"/>
        <end position="637"/>
    </location>
</feature>
<evidence type="ECO:0000256" key="3">
    <source>
        <dbReference type="ARBA" id="ARBA00022679"/>
    </source>
</evidence>
<evidence type="ECO:0000256" key="2">
    <source>
        <dbReference type="ARBA" id="ARBA00022527"/>
    </source>
</evidence>
<proteinExistence type="predicted"/>
<evidence type="ECO:0000313" key="12">
    <source>
        <dbReference type="EMBL" id="PKI82505.1"/>
    </source>
</evidence>
<evidence type="ECO:0000256" key="10">
    <source>
        <dbReference type="SAM" id="MobiDB-lite"/>
    </source>
</evidence>
<evidence type="ECO:0000256" key="5">
    <source>
        <dbReference type="ARBA" id="ARBA00022777"/>
    </source>
</evidence>
<feature type="region of interest" description="Disordered" evidence="10">
    <location>
        <begin position="427"/>
        <end position="460"/>
    </location>
</feature>
<keyword evidence="5" id="KW-0418">Kinase</keyword>
<dbReference type="SMART" id="SM00220">
    <property type="entry name" value="S_TKc"/>
    <property type="match status" value="1"/>
</dbReference>
<dbReference type="PANTHER" id="PTHR24343:SF137">
    <property type="entry name" value="SERINE_THREONINE-PROTEIN KINASE HRK1"/>
    <property type="match status" value="1"/>
</dbReference>
<feature type="domain" description="Protein kinase" evidence="11">
    <location>
        <begin position="119"/>
        <end position="512"/>
    </location>
</feature>
<keyword evidence="2" id="KW-0723">Serine/threonine-protein kinase</keyword>
<dbReference type="Pfam" id="PF00069">
    <property type="entry name" value="Pkinase"/>
    <property type="match status" value="1"/>
</dbReference>
<dbReference type="InterPro" id="IPR017441">
    <property type="entry name" value="Protein_kinase_ATP_BS"/>
</dbReference>
<dbReference type="InterPro" id="IPR000719">
    <property type="entry name" value="Prot_kinase_dom"/>
</dbReference>
<comment type="catalytic activity">
    <reaction evidence="7">
        <text>L-threonyl-[protein] + ATP = O-phospho-L-threonyl-[protein] + ADP + H(+)</text>
        <dbReference type="Rhea" id="RHEA:46608"/>
        <dbReference type="Rhea" id="RHEA-COMP:11060"/>
        <dbReference type="Rhea" id="RHEA-COMP:11605"/>
        <dbReference type="ChEBI" id="CHEBI:15378"/>
        <dbReference type="ChEBI" id="CHEBI:30013"/>
        <dbReference type="ChEBI" id="CHEBI:30616"/>
        <dbReference type="ChEBI" id="CHEBI:61977"/>
        <dbReference type="ChEBI" id="CHEBI:456216"/>
        <dbReference type="EC" id="2.7.11.1"/>
    </reaction>
</comment>
<dbReference type="AlphaFoldDB" id="A0A2N1J7H3"/>